<sequence length="282" mass="31713">MKKYSYIYVLWAMIFLVFPLILILVYAFNGNTGMGLENYSFSFSNFQRFFEPLYLKILFVSLGVALLSTIVCLLVGYPVAYIISRLSSKWRDSLILLFVIPMWMNFLLRTYAWLTLLGNNGLINKFLALFGVAPLNIMYNMKAIMIGMVYNFLPFMVLPIYTNLLKMDKSLIDAAKDLGANDFKVFLKVILPLSLPGVYTGITMVFIPAISTFIIPNLLGGNKFYLIGNLIEQQFTFTGNWAFGSAISMVLIVIMIIFLAGSNKSSKEKNKVKSGSSGGGLW</sequence>
<feature type="transmembrane region" description="Helical" evidence="8">
    <location>
        <begin position="94"/>
        <end position="114"/>
    </location>
</feature>
<keyword evidence="7 8" id="KW-0472">Membrane</keyword>
<feature type="transmembrane region" description="Helical" evidence="8">
    <location>
        <begin position="53"/>
        <end position="82"/>
    </location>
</feature>
<evidence type="ECO:0000256" key="2">
    <source>
        <dbReference type="ARBA" id="ARBA00007069"/>
    </source>
</evidence>
<name>A0ABS4KBH6_9FIRM</name>
<feature type="domain" description="ABC transmembrane type-1" evidence="9">
    <location>
        <begin position="58"/>
        <end position="262"/>
    </location>
</feature>
<dbReference type="InterPro" id="IPR035906">
    <property type="entry name" value="MetI-like_sf"/>
</dbReference>
<keyword evidence="5 8" id="KW-0812">Transmembrane</keyword>
<evidence type="ECO:0000256" key="4">
    <source>
        <dbReference type="ARBA" id="ARBA00022475"/>
    </source>
</evidence>
<dbReference type="SUPFAM" id="SSF161098">
    <property type="entry name" value="MetI-like"/>
    <property type="match status" value="1"/>
</dbReference>
<organism evidence="10 11">
    <name type="scientific">Peptoniphilus stercorisuis</name>
    <dbReference type="NCBI Taxonomy" id="1436965"/>
    <lineage>
        <taxon>Bacteria</taxon>
        <taxon>Bacillati</taxon>
        <taxon>Bacillota</taxon>
        <taxon>Tissierellia</taxon>
        <taxon>Tissierellales</taxon>
        <taxon>Peptoniphilaceae</taxon>
        <taxon>Peptoniphilus</taxon>
    </lineage>
</organism>
<feature type="transmembrane region" description="Helical" evidence="8">
    <location>
        <begin position="241"/>
        <end position="261"/>
    </location>
</feature>
<dbReference type="Pfam" id="PF00528">
    <property type="entry name" value="BPD_transp_1"/>
    <property type="match status" value="1"/>
</dbReference>
<dbReference type="PANTHER" id="PTHR42929">
    <property type="entry name" value="INNER MEMBRANE ABC TRANSPORTER PERMEASE PROTEIN YDCU-RELATED-RELATED"/>
    <property type="match status" value="1"/>
</dbReference>
<keyword evidence="11" id="KW-1185">Reference proteome</keyword>
<feature type="transmembrane region" description="Helical" evidence="8">
    <location>
        <begin position="185"/>
        <end position="215"/>
    </location>
</feature>
<evidence type="ECO:0000256" key="8">
    <source>
        <dbReference type="RuleBase" id="RU363032"/>
    </source>
</evidence>
<evidence type="ECO:0000256" key="3">
    <source>
        <dbReference type="ARBA" id="ARBA00022448"/>
    </source>
</evidence>
<keyword evidence="6 8" id="KW-1133">Transmembrane helix</keyword>
<proteinExistence type="inferred from homology"/>
<keyword evidence="4" id="KW-1003">Cell membrane</keyword>
<accession>A0ABS4KBH6</accession>
<comment type="caution">
    <text evidence="10">The sequence shown here is derived from an EMBL/GenBank/DDBJ whole genome shotgun (WGS) entry which is preliminary data.</text>
</comment>
<evidence type="ECO:0000256" key="5">
    <source>
        <dbReference type="ARBA" id="ARBA00022692"/>
    </source>
</evidence>
<dbReference type="PROSITE" id="PS50928">
    <property type="entry name" value="ABC_TM1"/>
    <property type="match status" value="1"/>
</dbReference>
<dbReference type="PANTHER" id="PTHR42929:SF1">
    <property type="entry name" value="INNER MEMBRANE ABC TRANSPORTER PERMEASE PROTEIN YDCU-RELATED"/>
    <property type="match status" value="1"/>
</dbReference>
<dbReference type="Proteomes" id="UP001519306">
    <property type="component" value="Unassembled WGS sequence"/>
</dbReference>
<evidence type="ECO:0000313" key="11">
    <source>
        <dbReference type="Proteomes" id="UP001519306"/>
    </source>
</evidence>
<reference evidence="10 11" key="1">
    <citation type="submission" date="2021-03" db="EMBL/GenBank/DDBJ databases">
        <title>Genomic Encyclopedia of Type Strains, Phase IV (KMG-IV): sequencing the most valuable type-strain genomes for metagenomic binning, comparative biology and taxonomic classification.</title>
        <authorList>
            <person name="Goeker M."/>
        </authorList>
    </citation>
    <scope>NUCLEOTIDE SEQUENCE [LARGE SCALE GENOMIC DNA]</scope>
    <source>
        <strain evidence="10 11">DSM 27563</strain>
    </source>
</reference>
<protein>
    <submittedName>
        <fullName evidence="10">Spermidine/putrescine transport system permease protein</fullName>
    </submittedName>
</protein>
<comment type="subcellular location">
    <subcellularLocation>
        <location evidence="1 8">Cell membrane</location>
        <topology evidence="1 8">Multi-pass membrane protein</topology>
    </subcellularLocation>
</comment>
<feature type="transmembrane region" description="Helical" evidence="8">
    <location>
        <begin position="7"/>
        <end position="28"/>
    </location>
</feature>
<evidence type="ECO:0000256" key="1">
    <source>
        <dbReference type="ARBA" id="ARBA00004651"/>
    </source>
</evidence>
<dbReference type="EMBL" id="JAGGLJ010000005">
    <property type="protein sequence ID" value="MBP2025136.1"/>
    <property type="molecule type" value="Genomic_DNA"/>
</dbReference>
<keyword evidence="3 8" id="KW-0813">Transport</keyword>
<evidence type="ECO:0000256" key="7">
    <source>
        <dbReference type="ARBA" id="ARBA00023136"/>
    </source>
</evidence>
<evidence type="ECO:0000313" key="10">
    <source>
        <dbReference type="EMBL" id="MBP2025136.1"/>
    </source>
</evidence>
<evidence type="ECO:0000259" key="9">
    <source>
        <dbReference type="PROSITE" id="PS50928"/>
    </source>
</evidence>
<comment type="similarity">
    <text evidence="2">Belongs to the binding-protein-dependent transport system permease family. CysTW subfamily.</text>
</comment>
<feature type="transmembrane region" description="Helical" evidence="8">
    <location>
        <begin position="143"/>
        <end position="164"/>
    </location>
</feature>
<dbReference type="RefSeq" id="WP_210060436.1">
    <property type="nucleotide sequence ID" value="NZ_JAGGLJ010000005.1"/>
</dbReference>
<dbReference type="CDD" id="cd06261">
    <property type="entry name" value="TM_PBP2"/>
    <property type="match status" value="1"/>
</dbReference>
<evidence type="ECO:0000256" key="6">
    <source>
        <dbReference type="ARBA" id="ARBA00022989"/>
    </source>
</evidence>
<dbReference type="Gene3D" id="1.10.3720.10">
    <property type="entry name" value="MetI-like"/>
    <property type="match status" value="1"/>
</dbReference>
<dbReference type="InterPro" id="IPR000515">
    <property type="entry name" value="MetI-like"/>
</dbReference>
<gene>
    <name evidence="10" type="ORF">J2Z71_000661</name>
</gene>